<evidence type="ECO:0000313" key="1">
    <source>
        <dbReference type="EMBL" id="VXA57509.1"/>
    </source>
</evidence>
<dbReference type="RefSeq" id="WP_159725818.1">
    <property type="nucleotide sequence ID" value="NZ_LR732756.1"/>
</dbReference>
<accession>A0A653K9S1</accession>
<sequence>MVNNAVEMLFEQLTDTSIPEGHVALVRIQNDVSYDQVMTNLEQVDVLPGFNVIGVTSIPNPDTSDWELTNCTYENGVLNWTEGQINLGTETAPDLAYGYHAGITANIGDKLEMIVPDVMSFASRVLSGARLADGNGVAAGLANIGINGLNNSLGSPNIGLTLLGTSYQTTDLPVKYTMTYLSATAVEHVITSTDGTIEHFRETQSIPAFEETAYFNVIATVNDEIEMFTTTVSVS</sequence>
<organism evidence="1 2">
    <name type="scientific">Acinetobacter proteolyticus</name>
    <dbReference type="NCBI Taxonomy" id="1776741"/>
    <lineage>
        <taxon>Bacteria</taxon>
        <taxon>Pseudomonadati</taxon>
        <taxon>Pseudomonadota</taxon>
        <taxon>Gammaproteobacteria</taxon>
        <taxon>Moraxellales</taxon>
        <taxon>Moraxellaceae</taxon>
        <taxon>Acinetobacter</taxon>
    </lineage>
</organism>
<name>A0A653K9S1_9GAMM</name>
<protein>
    <submittedName>
        <fullName evidence="1">Uncharacterized protein</fullName>
    </submittedName>
</protein>
<evidence type="ECO:0000313" key="2">
    <source>
        <dbReference type="Proteomes" id="UP000430404"/>
    </source>
</evidence>
<proteinExistence type="predicted"/>
<dbReference type="EMBL" id="CABWKZ010000043">
    <property type="protein sequence ID" value="VXA57509.1"/>
    <property type="molecule type" value="Genomic_DNA"/>
</dbReference>
<gene>
    <name evidence="1" type="ORF">ACI8B_480007</name>
</gene>
<dbReference type="Proteomes" id="UP000430404">
    <property type="component" value="Unassembled WGS sequence"/>
</dbReference>
<reference evidence="1 2" key="1">
    <citation type="submission" date="2019-10" db="EMBL/GenBank/DDBJ databases">
        <authorList>
            <person name="Karimi E."/>
        </authorList>
    </citation>
    <scope>NUCLEOTIDE SEQUENCE [LARGE SCALE GENOMIC DNA]</scope>
    <source>
        <strain evidence="1">Acinetobacter sp. 8BE</strain>
    </source>
</reference>
<dbReference type="AlphaFoldDB" id="A0A653K9S1"/>